<keyword evidence="1" id="KW-0472">Membrane</keyword>
<name>A0A1F7Z664_9BACT</name>
<protein>
    <recommendedName>
        <fullName evidence="4">TGF-beta propeptide domain-containing protein</fullName>
    </recommendedName>
</protein>
<accession>A0A1F7Z664</accession>
<dbReference type="NCBIfam" id="NF033679">
    <property type="entry name" value="DNRLRE_dom"/>
    <property type="match status" value="1"/>
</dbReference>
<feature type="transmembrane region" description="Helical" evidence="1">
    <location>
        <begin position="24"/>
        <end position="44"/>
    </location>
</feature>
<evidence type="ECO:0000313" key="2">
    <source>
        <dbReference type="EMBL" id="OGM34418.1"/>
    </source>
</evidence>
<reference evidence="2 3" key="1">
    <citation type="journal article" date="2016" name="Nat. Commun.">
        <title>Thousands of microbial genomes shed light on interconnected biogeochemical processes in an aquifer system.</title>
        <authorList>
            <person name="Anantharaman K."/>
            <person name="Brown C.T."/>
            <person name="Hug L.A."/>
            <person name="Sharon I."/>
            <person name="Castelle C.J."/>
            <person name="Probst A.J."/>
            <person name="Thomas B.C."/>
            <person name="Singh A."/>
            <person name="Wilkins M.J."/>
            <person name="Karaoz U."/>
            <person name="Brodie E.L."/>
            <person name="Williams K.H."/>
            <person name="Hubbard S.S."/>
            <person name="Banfield J.F."/>
        </authorList>
    </citation>
    <scope>NUCLEOTIDE SEQUENCE [LARGE SCALE GENOMIC DNA]</scope>
</reference>
<gene>
    <name evidence="2" type="ORF">A3D01_05600</name>
</gene>
<proteinExistence type="predicted"/>
<keyword evidence="1" id="KW-0812">Transmembrane</keyword>
<dbReference type="AlphaFoldDB" id="A0A1F7Z664"/>
<evidence type="ECO:0008006" key="4">
    <source>
        <dbReference type="Google" id="ProtNLM"/>
    </source>
</evidence>
<dbReference type="STRING" id="1802505.A3D01_05600"/>
<evidence type="ECO:0000256" key="1">
    <source>
        <dbReference type="SAM" id="Phobius"/>
    </source>
</evidence>
<keyword evidence="1" id="KW-1133">Transmembrane helix</keyword>
<dbReference type="EMBL" id="MGGR01000006">
    <property type="protein sequence ID" value="OGM34418.1"/>
    <property type="molecule type" value="Genomic_DNA"/>
</dbReference>
<organism evidence="2 3">
    <name type="scientific">Candidatus Woesebacteria bacterium RIFCSPHIGHO2_02_FULL_39_13</name>
    <dbReference type="NCBI Taxonomy" id="1802505"/>
    <lineage>
        <taxon>Bacteria</taxon>
        <taxon>Candidatus Woeseibacteriota</taxon>
    </lineage>
</organism>
<evidence type="ECO:0000313" key="3">
    <source>
        <dbReference type="Proteomes" id="UP000177169"/>
    </source>
</evidence>
<comment type="caution">
    <text evidence="2">The sequence shown here is derived from an EMBL/GenBank/DDBJ whole genome shotgun (WGS) entry which is preliminary data.</text>
</comment>
<dbReference type="Proteomes" id="UP000177169">
    <property type="component" value="Unassembled WGS sequence"/>
</dbReference>
<sequence>MEDSFYTSQESVEKTKNASFVEKIGPFVGITFPVFILVGVAYYLGRQSQKPYSETLYSDQSLTSSPSVPPNSPTLISKIFVSPSVRPSPTISSRPSPTPMTKTKIITSIPELDGFRSSSGAGNQSSEIRVGRNINLVTRGFVSFSLNDLPSGINIEEANLRLYQTKVIGNPYSAGGGLKVDHLTYGNSLDDTDYGMAALVSNLATIATSNVIGWKDTDITMAVRNDVENGRSQSQFRIHFTTENTGGTLIGDFAYFEAAEDSQGTGYTPQLVIKYY</sequence>